<dbReference type="NCBIfam" id="NF033580">
    <property type="entry name" value="transpos_IS5_3"/>
    <property type="match status" value="1"/>
</dbReference>
<evidence type="ECO:0000313" key="2">
    <source>
        <dbReference type="EMBL" id="ACN99948.1"/>
    </source>
</evidence>
<dbReference type="PANTHER" id="PTHR46637:SF1">
    <property type="entry name" value="BLL5188 PROTEIN"/>
    <property type="match status" value="1"/>
</dbReference>
<evidence type="ECO:0000259" key="1">
    <source>
        <dbReference type="Pfam" id="PF13340"/>
    </source>
</evidence>
<sequence length="122" mass="13625">MSRRSLTDEQWNRIEAYLPGRVGTPGRSGVDNRLFVDAILWMAANAAHWRDLPATFGKWTVVHARFRRWSHAGVWERLFHALADTPDFEYVLIDSTISKVHADAAGAKGGLKLPASVARAVD</sequence>
<dbReference type="EMBL" id="CP001488">
    <property type="protein sequence ID" value="ACN99948.1"/>
    <property type="molecule type" value="Genomic_DNA"/>
</dbReference>
<organism evidence="2 3">
    <name type="scientific">Brucella melitensis biotype 2 (strain ATCC 23457)</name>
    <dbReference type="NCBI Taxonomy" id="546272"/>
    <lineage>
        <taxon>Bacteria</taxon>
        <taxon>Pseudomonadati</taxon>
        <taxon>Pseudomonadota</taxon>
        <taxon>Alphaproteobacteria</taxon>
        <taxon>Hyphomicrobiales</taxon>
        <taxon>Brucellaceae</taxon>
        <taxon>Brucella/Ochrobactrum group</taxon>
        <taxon>Brucella</taxon>
    </lineage>
</organism>
<proteinExistence type="predicted"/>
<name>C0RGJ1_BRUMB</name>
<dbReference type="AlphaFoldDB" id="C0RGJ1"/>
<dbReference type="Pfam" id="PF13340">
    <property type="entry name" value="DUF4096"/>
    <property type="match status" value="1"/>
</dbReference>
<dbReference type="HOGENOM" id="CLU_055261_2_1_5"/>
<gene>
    <name evidence="2" type="ordered locus">BMEA_A0141</name>
</gene>
<dbReference type="PANTHER" id="PTHR46637">
    <property type="entry name" value="TIS1421-TRANSPOSASE PROTEIN A"/>
    <property type="match status" value="1"/>
</dbReference>
<dbReference type="InterPro" id="IPR025161">
    <property type="entry name" value="IS402-like_dom"/>
</dbReference>
<dbReference type="KEGG" id="bmi:BMEA_A0141"/>
<evidence type="ECO:0000313" key="3">
    <source>
        <dbReference type="Proteomes" id="UP000001748"/>
    </source>
</evidence>
<dbReference type="InterPro" id="IPR052909">
    <property type="entry name" value="Transposase_6_like"/>
</dbReference>
<dbReference type="Proteomes" id="UP000001748">
    <property type="component" value="Chromosome I"/>
</dbReference>
<protein>
    <submittedName>
        <fullName evidence="2">Transposase</fullName>
    </submittedName>
</protein>
<accession>C0RGJ1</accession>
<reference evidence="3" key="1">
    <citation type="submission" date="2009-03" db="EMBL/GenBank/DDBJ databases">
        <title>Brucella melitensis ATCC 23457 whole genome shotgun sequencing project.</title>
        <authorList>
            <person name="Setubal J.C."/>
            <person name="Boyle S."/>
            <person name="Crasta O.R."/>
            <person name="Gillespie J.J."/>
            <person name="Kenyon R.W."/>
            <person name="Lu J."/>
            <person name="Mane S."/>
            <person name="Nagrani S."/>
            <person name="Shallom J.M."/>
            <person name="Shallom S."/>
            <person name="Shukla M."/>
            <person name="Snyder E.E."/>
            <person name="Sobral B.W."/>
            <person name="Wattam A.R."/>
            <person name="Will R."/>
            <person name="Williams K."/>
            <person name="Yoo H."/>
            <person name="Munk C."/>
            <person name="Tapia R."/>
            <person name="Han C."/>
            <person name="Detter J.C."/>
            <person name="Bruce D."/>
            <person name="Brettin T.S."/>
        </authorList>
    </citation>
    <scope>NUCLEOTIDE SEQUENCE [LARGE SCALE GENOMIC DNA]</scope>
    <source>
        <strain evidence="3">ATCC 23457</strain>
    </source>
</reference>
<feature type="domain" description="Insertion element IS402-like" evidence="1">
    <location>
        <begin position="6"/>
        <end position="79"/>
    </location>
</feature>